<dbReference type="InterPro" id="IPR049943">
    <property type="entry name" value="Ser_HO-MeTrfase-like"/>
</dbReference>
<evidence type="ECO:0000256" key="3">
    <source>
        <dbReference type="ARBA" id="ARBA00004777"/>
    </source>
</evidence>
<dbReference type="SUPFAM" id="SSF53383">
    <property type="entry name" value="PLP-dependent transferases"/>
    <property type="match status" value="1"/>
</dbReference>
<keyword evidence="6 8" id="KW-0808">Transferase</keyword>
<evidence type="ECO:0000313" key="10">
    <source>
        <dbReference type="EMBL" id="KRH42751.1"/>
    </source>
</evidence>
<dbReference type="FunCoup" id="A0A0R0IUS1">
    <property type="interactions" value="2277"/>
</dbReference>
<feature type="domain" description="Serine hydroxymethyltransferase-like" evidence="9">
    <location>
        <begin position="456"/>
        <end position="512"/>
    </location>
</feature>
<dbReference type="ExpressionAtlas" id="A0A0R0IUS1">
    <property type="expression patterns" value="baseline and differential"/>
</dbReference>
<dbReference type="EnsemblPlants" id="KRH42751">
    <property type="protein sequence ID" value="KRH42751"/>
    <property type="gene ID" value="GLYMA_08G108900"/>
</dbReference>
<dbReference type="EMBL" id="CM000841">
    <property type="protein sequence ID" value="KRH42751.1"/>
    <property type="molecule type" value="Genomic_DNA"/>
</dbReference>
<keyword evidence="7 8" id="KW-0663">Pyridoxal phosphate</keyword>
<organism evidence="10">
    <name type="scientific">Glycine max</name>
    <name type="common">Soybean</name>
    <name type="synonym">Glycine hispida</name>
    <dbReference type="NCBI Taxonomy" id="3847"/>
    <lineage>
        <taxon>Eukaryota</taxon>
        <taxon>Viridiplantae</taxon>
        <taxon>Streptophyta</taxon>
        <taxon>Embryophyta</taxon>
        <taxon>Tracheophyta</taxon>
        <taxon>Spermatophyta</taxon>
        <taxon>Magnoliopsida</taxon>
        <taxon>eudicotyledons</taxon>
        <taxon>Gunneridae</taxon>
        <taxon>Pentapetalae</taxon>
        <taxon>rosids</taxon>
        <taxon>fabids</taxon>
        <taxon>Fabales</taxon>
        <taxon>Fabaceae</taxon>
        <taxon>Papilionoideae</taxon>
        <taxon>50 kb inversion clade</taxon>
        <taxon>NPAAA clade</taxon>
        <taxon>indigoferoid/millettioid clade</taxon>
        <taxon>Phaseoleae</taxon>
        <taxon>Glycine</taxon>
        <taxon>Glycine subgen. Soja</taxon>
    </lineage>
</organism>
<evidence type="ECO:0000256" key="6">
    <source>
        <dbReference type="ARBA" id="ARBA00022679"/>
    </source>
</evidence>
<dbReference type="PANTHER" id="PTHR11680:SF35">
    <property type="entry name" value="SERINE HYDROXYMETHYLTRANSFERASE 1"/>
    <property type="match status" value="1"/>
</dbReference>
<dbReference type="GO" id="GO:0019264">
    <property type="term" value="P:glycine biosynthetic process from serine"/>
    <property type="evidence" value="ECO:0000318"/>
    <property type="project" value="GO_Central"/>
</dbReference>
<evidence type="ECO:0000259" key="9">
    <source>
        <dbReference type="Pfam" id="PF00464"/>
    </source>
</evidence>
<evidence type="ECO:0000256" key="8">
    <source>
        <dbReference type="RuleBase" id="RU000585"/>
    </source>
</evidence>
<reference evidence="11" key="2">
    <citation type="submission" date="2018-02" db="UniProtKB">
        <authorList>
            <consortium name="EnsemblPlants"/>
        </authorList>
    </citation>
    <scope>IDENTIFICATION</scope>
    <source>
        <strain evidence="11">Williams 82</strain>
    </source>
</reference>
<evidence type="ECO:0000256" key="5">
    <source>
        <dbReference type="ARBA" id="ARBA00022563"/>
    </source>
</evidence>
<feature type="domain" description="Serine hydroxymethyltransferase-like" evidence="9">
    <location>
        <begin position="83"/>
        <end position="428"/>
    </location>
</feature>
<dbReference type="Gene3D" id="3.40.640.10">
    <property type="entry name" value="Type I PLP-dependent aspartate aminotransferase-like (Major domain)"/>
    <property type="match status" value="1"/>
</dbReference>
<comment type="similarity">
    <text evidence="4 8">Belongs to the SHMT family.</text>
</comment>
<dbReference type="PROSITE" id="PS00096">
    <property type="entry name" value="SHMT"/>
    <property type="match status" value="1"/>
</dbReference>
<evidence type="ECO:0000256" key="2">
    <source>
        <dbReference type="ARBA" id="ARBA00001933"/>
    </source>
</evidence>
<protein>
    <recommendedName>
        <fullName evidence="8">Serine hydroxymethyltransferase</fullName>
        <ecNumber evidence="8">2.1.2.1</ecNumber>
    </recommendedName>
</protein>
<proteinExistence type="inferred from homology"/>
<dbReference type="InterPro" id="IPR039429">
    <property type="entry name" value="SHMT-like_dom"/>
</dbReference>
<dbReference type="InterPro" id="IPR015421">
    <property type="entry name" value="PyrdxlP-dep_Trfase_major"/>
</dbReference>
<dbReference type="InterPro" id="IPR001085">
    <property type="entry name" value="Ser_HO-MeTrfase"/>
</dbReference>
<dbReference type="AlphaFoldDB" id="A0A0R0IUS1"/>
<dbReference type="GO" id="GO:0005737">
    <property type="term" value="C:cytoplasm"/>
    <property type="evidence" value="ECO:0000318"/>
    <property type="project" value="GO_Central"/>
</dbReference>
<dbReference type="GO" id="GO:0035999">
    <property type="term" value="P:tetrahydrofolate interconversion"/>
    <property type="evidence" value="ECO:0007669"/>
    <property type="project" value="UniProtKB-UniPathway"/>
</dbReference>
<dbReference type="SMR" id="A0A0R0IUS1"/>
<reference evidence="10 11" key="1">
    <citation type="journal article" date="2010" name="Nature">
        <title>Genome sequence of the palaeopolyploid soybean.</title>
        <authorList>
            <person name="Schmutz J."/>
            <person name="Cannon S.B."/>
            <person name="Schlueter J."/>
            <person name="Ma J."/>
            <person name="Mitros T."/>
            <person name="Nelson W."/>
            <person name="Hyten D.L."/>
            <person name="Song Q."/>
            <person name="Thelen J.J."/>
            <person name="Cheng J."/>
            <person name="Xu D."/>
            <person name="Hellsten U."/>
            <person name="May G.D."/>
            <person name="Yu Y."/>
            <person name="Sakurai T."/>
            <person name="Umezawa T."/>
            <person name="Bhattacharyya M.K."/>
            <person name="Sandhu D."/>
            <person name="Valliyodan B."/>
            <person name="Lindquist E."/>
            <person name="Peto M."/>
            <person name="Grant D."/>
            <person name="Shu S."/>
            <person name="Goodstein D."/>
            <person name="Barry K."/>
            <person name="Futrell-Griggs M."/>
            <person name="Abernathy B."/>
            <person name="Du J."/>
            <person name="Tian Z."/>
            <person name="Zhu L."/>
            <person name="Gill N."/>
            <person name="Joshi T."/>
            <person name="Libault M."/>
            <person name="Sethuraman A."/>
            <person name="Zhang X.-C."/>
            <person name="Shinozaki K."/>
            <person name="Nguyen H.T."/>
            <person name="Wing R.A."/>
            <person name="Cregan P."/>
            <person name="Specht J."/>
            <person name="Grimwood J."/>
            <person name="Rokhsar D."/>
            <person name="Stacey G."/>
            <person name="Shoemaker R.C."/>
            <person name="Jackson S.A."/>
        </authorList>
    </citation>
    <scope>NUCLEOTIDE SEQUENCE</scope>
    <source>
        <strain evidence="11">cv. Williams 82</strain>
        <tissue evidence="10">Callus</tissue>
    </source>
</reference>
<evidence type="ECO:0000313" key="12">
    <source>
        <dbReference type="Proteomes" id="UP000008827"/>
    </source>
</evidence>
<dbReference type="GO" id="GO:0046653">
    <property type="term" value="P:tetrahydrofolate metabolic process"/>
    <property type="evidence" value="ECO:0000318"/>
    <property type="project" value="GO_Central"/>
</dbReference>
<keyword evidence="5 8" id="KW-0554">One-carbon metabolism</keyword>
<comment type="catalytic activity">
    <reaction evidence="1 8">
        <text>(6R)-5,10-methylene-5,6,7,8-tetrahydrofolate + glycine + H2O = (6S)-5,6,7,8-tetrahydrofolate + L-serine</text>
        <dbReference type="Rhea" id="RHEA:15481"/>
        <dbReference type="ChEBI" id="CHEBI:15377"/>
        <dbReference type="ChEBI" id="CHEBI:15636"/>
        <dbReference type="ChEBI" id="CHEBI:33384"/>
        <dbReference type="ChEBI" id="CHEBI:57305"/>
        <dbReference type="ChEBI" id="CHEBI:57453"/>
        <dbReference type="EC" id="2.1.2.1"/>
    </reaction>
</comment>
<name>A0A0R0IUS1_SOYBN</name>
<evidence type="ECO:0000256" key="4">
    <source>
        <dbReference type="ARBA" id="ARBA00006376"/>
    </source>
</evidence>
<dbReference type="Gene3D" id="3.90.1150.10">
    <property type="entry name" value="Aspartate Aminotransferase, domain 1"/>
    <property type="match status" value="1"/>
</dbReference>
<dbReference type="STRING" id="3847.A0A0R0IUS1"/>
<evidence type="ECO:0000256" key="1">
    <source>
        <dbReference type="ARBA" id="ARBA00001528"/>
    </source>
</evidence>
<dbReference type="InterPro" id="IPR015424">
    <property type="entry name" value="PyrdxlP-dep_Trfase"/>
</dbReference>
<comment type="function">
    <text evidence="8">Interconversion of serine and glycine.</text>
</comment>
<dbReference type="GO" id="GO:0004372">
    <property type="term" value="F:glycine hydroxymethyltransferase activity"/>
    <property type="evidence" value="ECO:0000318"/>
    <property type="project" value="GO_Central"/>
</dbReference>
<comment type="cofactor">
    <cofactor evidence="2 8">
        <name>pyridoxal 5'-phosphate</name>
        <dbReference type="ChEBI" id="CHEBI:597326"/>
    </cofactor>
</comment>
<dbReference type="NCBIfam" id="NF000586">
    <property type="entry name" value="PRK00011.1"/>
    <property type="match status" value="1"/>
</dbReference>
<dbReference type="PaxDb" id="3847-GLYMA08G11490.1"/>
<dbReference type="Gramene" id="KRH42751">
    <property type="protein sequence ID" value="KRH42751"/>
    <property type="gene ID" value="GLYMA_08G108900"/>
</dbReference>
<dbReference type="UniPathway" id="UPA00193"/>
<dbReference type="EC" id="2.1.2.1" evidence="8"/>
<dbReference type="PANTHER" id="PTHR11680">
    <property type="entry name" value="SERINE HYDROXYMETHYLTRANSFERASE"/>
    <property type="match status" value="1"/>
</dbReference>
<gene>
    <name evidence="10" type="ORF">GLYMA_08G108900</name>
</gene>
<dbReference type="CDD" id="cd00378">
    <property type="entry name" value="SHMT"/>
    <property type="match status" value="1"/>
</dbReference>
<comment type="pathway">
    <text evidence="3 8">One-carbon metabolism; tetrahydrofolate interconversion.</text>
</comment>
<keyword evidence="12" id="KW-1185">Reference proteome</keyword>
<sequence length="572" mass="63127">MAPMPNGRFKSSPTSTSEIMNYEIKMLPTFKNEHIRTHISIPPQQTQQHSLFSLLAFRSSLTLIHSFPPFMDPVSVWGNTPLATVDPEIHDLIEKEKRRQCRGIELIASENFTSFAVIEALGSALTNKYSEGMPGNRYYGGNEYIDQIENLCRSRALQAFHLDAQSWGVNVQPYSGSPANFAAYTAVLNPHDRIMGLDLPSGGHLTHGYYTSGGKKISATSIYFESLPYKVNSTTGYIDYDRLEEKALDFRPKLIICGGSAYPRDWDYKRFREVADKCGALLLCDMAHTSGLVAAQEVNSPFEYCDIVTTTTHKSLRGPRAGMIFYRKGPKPPKKGQPENAVYDFEDKINFAVFPSLQGGPHNHQIGALAVALKQAASPGFKAYAKQVKANAVALGKYLMGKGYSLVTGGTENHLVLWDLRPLGLTGNIYRIGSLPSGFDLLQMSINLTCSLCDCFAGNKVEKLCDLCNITVNKNAVFGDSSALAPGGVRIGAPAMTSRGLVEKDFEQIGEFLHRAVTLTLEIQKEHGKLLKDFNKGLVNNKAIEDLKADVEKFSALFDMPGFLVSEMKYKD</sequence>
<dbReference type="InterPro" id="IPR015422">
    <property type="entry name" value="PyrdxlP-dep_Trfase_small"/>
</dbReference>
<dbReference type="GO" id="GO:0030170">
    <property type="term" value="F:pyridoxal phosphate binding"/>
    <property type="evidence" value="ECO:0000318"/>
    <property type="project" value="GO_Central"/>
</dbReference>
<evidence type="ECO:0000313" key="11">
    <source>
        <dbReference type="EnsemblPlants" id="KRH42751"/>
    </source>
</evidence>
<dbReference type="HAMAP" id="MF_00051">
    <property type="entry name" value="SHMT"/>
    <property type="match status" value="1"/>
</dbReference>
<dbReference type="FunFam" id="3.40.640.10:FF:000050">
    <property type="entry name" value="Serine hydroxymethyltransferase"/>
    <property type="match status" value="1"/>
</dbReference>
<dbReference type="Pfam" id="PF00464">
    <property type="entry name" value="SHMT"/>
    <property type="match status" value="2"/>
</dbReference>
<reference evidence="10" key="3">
    <citation type="submission" date="2018-07" db="EMBL/GenBank/DDBJ databases">
        <title>WGS assembly of Glycine max.</title>
        <authorList>
            <person name="Schmutz J."/>
            <person name="Cannon S."/>
            <person name="Schlueter J."/>
            <person name="Ma J."/>
            <person name="Mitros T."/>
            <person name="Nelson W."/>
            <person name="Hyten D."/>
            <person name="Song Q."/>
            <person name="Thelen J."/>
            <person name="Cheng J."/>
            <person name="Xu D."/>
            <person name="Hellsten U."/>
            <person name="May G."/>
            <person name="Yu Y."/>
            <person name="Sakurai T."/>
            <person name="Umezawa T."/>
            <person name="Bhattacharyya M."/>
            <person name="Sandhu D."/>
            <person name="Valliyodan B."/>
            <person name="Lindquist E."/>
            <person name="Peto M."/>
            <person name="Grant D."/>
            <person name="Shu S."/>
            <person name="Goodstein D."/>
            <person name="Barry K."/>
            <person name="Futrell-Griggs M."/>
            <person name="Abernathy B."/>
            <person name="Du J."/>
            <person name="Tian Z."/>
            <person name="Zhu L."/>
            <person name="Gill N."/>
            <person name="Joshi T."/>
            <person name="Libault M."/>
            <person name="Sethuraman A."/>
            <person name="Zhang X."/>
            <person name="Shinozaki K."/>
            <person name="Nguyen H."/>
            <person name="Wing R."/>
            <person name="Cregan P."/>
            <person name="Specht J."/>
            <person name="Grimwood J."/>
            <person name="Rokhsar D."/>
            <person name="Stacey G."/>
            <person name="Shoemaker R."/>
            <person name="Jackson S."/>
        </authorList>
    </citation>
    <scope>NUCLEOTIDE SEQUENCE</scope>
    <source>
        <tissue evidence="10">Callus</tissue>
    </source>
</reference>
<dbReference type="InterPro" id="IPR019798">
    <property type="entry name" value="Ser_HO-MeTrfase_PLP_BS"/>
</dbReference>
<accession>A0A0R0IUS1</accession>
<dbReference type="Proteomes" id="UP000008827">
    <property type="component" value="Chromosome 8"/>
</dbReference>
<evidence type="ECO:0000256" key="7">
    <source>
        <dbReference type="ARBA" id="ARBA00022898"/>
    </source>
</evidence>